<keyword evidence="1" id="KW-0472">Membrane</keyword>
<feature type="transmembrane region" description="Helical" evidence="1">
    <location>
        <begin position="56"/>
        <end position="75"/>
    </location>
</feature>
<dbReference type="Proteomes" id="UP000238954">
    <property type="component" value="Chromosome"/>
</dbReference>
<dbReference type="AlphaFoldDB" id="A0A2S8B5L7"/>
<sequence length="121" mass="12426">MSDTIDEAKVSAAPGADDADTFLYDYFKHLTSLSVLTLGGVLAISTGTEAAGASRASMIAVVALVGVAALFAFSGTSEIVRQKATGKIKSKSLTFYRVGAPIALSLGVGAFLYLFLKGFPA</sequence>
<dbReference type="EMBL" id="PHFW01000002">
    <property type="protein sequence ID" value="PQM27549.1"/>
    <property type="molecule type" value="Genomic_DNA"/>
</dbReference>
<keyword evidence="3" id="KW-1185">Reference proteome</keyword>
<gene>
    <name evidence="2" type="ORF">CVO77_02895</name>
</gene>
<evidence type="ECO:0000313" key="2">
    <source>
        <dbReference type="EMBL" id="PQM27549.1"/>
    </source>
</evidence>
<reference evidence="3" key="1">
    <citation type="submission" date="2017-11" db="EMBL/GenBank/DDBJ databases">
        <title>The complete genome sequence of Sphingopyxis pomeranensis sp. nov. strain WS5A3p.</title>
        <authorList>
            <person name="Kaminski M.A."/>
        </authorList>
    </citation>
    <scope>NUCLEOTIDE SEQUENCE [LARGE SCALE GENOMIC DNA]</scope>
    <source>
        <strain evidence="3">WS5A3p</strain>
    </source>
</reference>
<dbReference type="OrthoDB" id="7569415at2"/>
<dbReference type="RefSeq" id="WP_105997809.1">
    <property type="nucleotide sequence ID" value="NZ_CM009578.1"/>
</dbReference>
<feature type="transmembrane region" description="Helical" evidence="1">
    <location>
        <begin position="26"/>
        <end position="44"/>
    </location>
</feature>
<comment type="caution">
    <text evidence="2">The sequence shown here is derived from an EMBL/GenBank/DDBJ whole genome shotgun (WGS) entry which is preliminary data.</text>
</comment>
<keyword evidence="1" id="KW-0812">Transmembrane</keyword>
<name>A0A2S8B5L7_9SPHN</name>
<accession>A0A2S8B5L7</accession>
<feature type="transmembrane region" description="Helical" evidence="1">
    <location>
        <begin position="95"/>
        <end position="116"/>
    </location>
</feature>
<proteinExistence type="predicted"/>
<keyword evidence="1" id="KW-1133">Transmembrane helix</keyword>
<evidence type="ECO:0000313" key="3">
    <source>
        <dbReference type="Proteomes" id="UP000238954"/>
    </source>
</evidence>
<organism evidence="2 3">
    <name type="scientific">Sphingopyxis lindanitolerans</name>
    <dbReference type="NCBI Taxonomy" id="2054227"/>
    <lineage>
        <taxon>Bacteria</taxon>
        <taxon>Pseudomonadati</taxon>
        <taxon>Pseudomonadota</taxon>
        <taxon>Alphaproteobacteria</taxon>
        <taxon>Sphingomonadales</taxon>
        <taxon>Sphingomonadaceae</taxon>
        <taxon>Sphingopyxis</taxon>
    </lineage>
</organism>
<protein>
    <submittedName>
        <fullName evidence="2">Uncharacterized protein</fullName>
    </submittedName>
</protein>
<evidence type="ECO:0000256" key="1">
    <source>
        <dbReference type="SAM" id="Phobius"/>
    </source>
</evidence>